<proteinExistence type="predicted"/>
<dbReference type="AlphaFoldDB" id="F4S155"/>
<reference evidence="2" key="1">
    <citation type="journal article" date="2011" name="Proc. Natl. Acad. Sci. U.S.A.">
        <title>Obligate biotrophy features unraveled by the genomic analysis of rust fungi.</title>
        <authorList>
            <person name="Duplessis S."/>
            <person name="Cuomo C.A."/>
            <person name="Lin Y.-C."/>
            <person name="Aerts A."/>
            <person name="Tisserant E."/>
            <person name="Veneault-Fourrey C."/>
            <person name="Joly D.L."/>
            <person name="Hacquard S."/>
            <person name="Amselem J."/>
            <person name="Cantarel B.L."/>
            <person name="Chiu R."/>
            <person name="Coutinho P.M."/>
            <person name="Feau N."/>
            <person name="Field M."/>
            <person name="Frey P."/>
            <person name="Gelhaye E."/>
            <person name="Goldberg J."/>
            <person name="Grabherr M.G."/>
            <person name="Kodira C.D."/>
            <person name="Kohler A."/>
            <person name="Kuees U."/>
            <person name="Lindquist E.A."/>
            <person name="Lucas S.M."/>
            <person name="Mago R."/>
            <person name="Mauceli E."/>
            <person name="Morin E."/>
            <person name="Murat C."/>
            <person name="Pangilinan J.L."/>
            <person name="Park R."/>
            <person name="Pearson M."/>
            <person name="Quesneville H."/>
            <person name="Rouhier N."/>
            <person name="Sakthikumar S."/>
            <person name="Salamov A.A."/>
            <person name="Schmutz J."/>
            <person name="Selles B."/>
            <person name="Shapiro H."/>
            <person name="Tanguay P."/>
            <person name="Tuskan G.A."/>
            <person name="Henrissat B."/>
            <person name="Van de Peer Y."/>
            <person name="Rouze P."/>
            <person name="Ellis J.G."/>
            <person name="Dodds P.N."/>
            <person name="Schein J.E."/>
            <person name="Zhong S."/>
            <person name="Hamelin R.C."/>
            <person name="Grigoriev I.V."/>
            <person name="Szabo L.J."/>
            <person name="Martin F."/>
        </authorList>
    </citation>
    <scope>NUCLEOTIDE SEQUENCE [LARGE SCALE GENOMIC DNA]</scope>
    <source>
        <strain evidence="2">98AG31 / pathotype 3-4-7</strain>
    </source>
</reference>
<feature type="non-terminal residue" evidence="1">
    <location>
        <position position="213"/>
    </location>
</feature>
<dbReference type="Proteomes" id="UP000001072">
    <property type="component" value="Unassembled WGS sequence"/>
</dbReference>
<evidence type="ECO:0000313" key="2">
    <source>
        <dbReference type="Proteomes" id="UP000001072"/>
    </source>
</evidence>
<evidence type="ECO:0000313" key="1">
    <source>
        <dbReference type="EMBL" id="EGG01627.1"/>
    </source>
</evidence>
<organism evidence="2">
    <name type="scientific">Melampsora larici-populina (strain 98AG31 / pathotype 3-4-7)</name>
    <name type="common">Poplar leaf rust fungus</name>
    <dbReference type="NCBI Taxonomy" id="747676"/>
    <lineage>
        <taxon>Eukaryota</taxon>
        <taxon>Fungi</taxon>
        <taxon>Dikarya</taxon>
        <taxon>Basidiomycota</taxon>
        <taxon>Pucciniomycotina</taxon>
        <taxon>Pucciniomycetes</taxon>
        <taxon>Pucciniales</taxon>
        <taxon>Melampsoraceae</taxon>
        <taxon>Melampsora</taxon>
    </lineage>
</organism>
<dbReference type="GeneID" id="18929100"/>
<accession>F4S155</accession>
<name>F4S155_MELLP</name>
<dbReference type="EMBL" id="GL883137">
    <property type="protein sequence ID" value="EGG01627.1"/>
    <property type="molecule type" value="Genomic_DNA"/>
</dbReference>
<dbReference type="KEGG" id="mlr:MELLADRAFT_57333"/>
<dbReference type="HOGENOM" id="CLU_1297121_0_0_1"/>
<gene>
    <name evidence="1" type="ORF">MELLADRAFT_57333</name>
</gene>
<dbReference type="RefSeq" id="XP_007415218.1">
    <property type="nucleotide sequence ID" value="XM_007415156.1"/>
</dbReference>
<protein>
    <submittedName>
        <fullName evidence="1">Uncharacterized protein</fullName>
    </submittedName>
</protein>
<keyword evidence="2" id="KW-1185">Reference proteome</keyword>
<dbReference type="InParanoid" id="F4S155"/>
<dbReference type="OrthoDB" id="10414044at2759"/>
<dbReference type="VEuPathDB" id="FungiDB:MELLADRAFT_57333"/>
<sequence length="213" mass="24638">MTPREKWWQAIGFALDTEQDVFAAEMLKGFNLMYGGEEAEGAKRPNAKRAGSPLRRRDERPRTELLIIGDDGEEEVDERIGKPLSGLTLMPLTPYFENRVKTLKAYVPMTVFDAGWIKRDHRAAGTKKVKTLKEGSWIDAIDLFIKYLEEEYDRPKAAKMFTKHKENVVKVKKLTKCWMVALRYDMKVRLIVMKVKKVKGKRVMEDAGFLHDD</sequence>